<dbReference type="KEGG" id="moz:MoryE10_16040"/>
<evidence type="ECO:0000313" key="1">
    <source>
        <dbReference type="EMBL" id="BBL70998.1"/>
    </source>
</evidence>
<dbReference type="EMBL" id="AP019782">
    <property type="protein sequence ID" value="BBL70998.1"/>
    <property type="molecule type" value="Genomic_DNA"/>
</dbReference>
<dbReference type="AlphaFoldDB" id="A0A8D4VN88"/>
<organism evidence="1 2">
    <name type="scientific">Methylogaea oryzae</name>
    <dbReference type="NCBI Taxonomy" id="1295382"/>
    <lineage>
        <taxon>Bacteria</taxon>
        <taxon>Pseudomonadati</taxon>
        <taxon>Pseudomonadota</taxon>
        <taxon>Gammaproteobacteria</taxon>
        <taxon>Methylococcales</taxon>
        <taxon>Methylococcaceae</taxon>
        <taxon>Methylogaea</taxon>
    </lineage>
</organism>
<keyword evidence="2" id="KW-1185">Reference proteome</keyword>
<proteinExistence type="predicted"/>
<sequence length="319" mass="35039">MVVRSELPRSKLGERLNFDFDHRPLETDATIFLRDGFEIDWRKTKQAFHDLMDNFDAHVDAEIERLASLQANALISNTGFVAIAAANALEIPSVVASSLNWADIFSYHADGSAYDAEHIGLARNAYKRASSYVAITPGILPEWHPRVQPIGPISAVGQNRRAQIAQVLGIDETAAWVVYAFGRDVPAAPASPPHNRNFVLFTPDAWDLPHGIKIGAVPFDFIDIVASSDIVISKPGYGIISEACCHDKKLVLLTREGWAETDALVDWTKNIGLLYGQYGCLDEIPLENVATWKPDSQKVTSLHLAGAHATQVIENAIYA</sequence>
<dbReference type="PANTHER" id="PTHR38134">
    <property type="entry name" value="SLR1395 PROTEIN"/>
    <property type="match status" value="1"/>
</dbReference>
<dbReference type="Proteomes" id="UP000824988">
    <property type="component" value="Chromosome"/>
</dbReference>
<dbReference type="PANTHER" id="PTHR38134:SF2">
    <property type="entry name" value="GALACTOKINASE"/>
    <property type="match status" value="1"/>
</dbReference>
<name>A0A8D4VN88_9GAMM</name>
<dbReference type="SUPFAM" id="SSF53756">
    <property type="entry name" value="UDP-Glycosyltransferase/glycogen phosphorylase"/>
    <property type="match status" value="1"/>
</dbReference>
<accession>A0A8D4VN88</accession>
<protein>
    <submittedName>
        <fullName evidence="1">Uncharacterized protein</fullName>
    </submittedName>
</protein>
<dbReference type="InterPro" id="IPR053205">
    <property type="entry name" value="GHMP_kinase_L-arabinokinase"/>
</dbReference>
<reference evidence="1" key="1">
    <citation type="submission" date="2019-06" db="EMBL/GenBank/DDBJ databases">
        <title>Complete genome sequence of Methylogaea oryzae strain JCM16910.</title>
        <authorList>
            <person name="Asakawa S."/>
        </authorList>
    </citation>
    <scope>NUCLEOTIDE SEQUENCE</scope>
    <source>
        <strain evidence="1">E10</strain>
    </source>
</reference>
<evidence type="ECO:0000313" key="2">
    <source>
        <dbReference type="Proteomes" id="UP000824988"/>
    </source>
</evidence>
<gene>
    <name evidence="1" type="ORF">MoryE10_16040</name>
</gene>